<gene>
    <name evidence="3" type="ORF">TVAG_193070</name>
</gene>
<evidence type="ECO:0000256" key="1">
    <source>
        <dbReference type="ARBA" id="ARBA00022942"/>
    </source>
</evidence>
<evidence type="ECO:0000313" key="3">
    <source>
        <dbReference type="EMBL" id="EAY20331.1"/>
    </source>
</evidence>
<dbReference type="SMART" id="SM00088">
    <property type="entry name" value="PINT"/>
    <property type="match status" value="1"/>
</dbReference>
<dbReference type="KEGG" id="tva:5465868"/>
<dbReference type="GO" id="GO:0005829">
    <property type="term" value="C:cytosol"/>
    <property type="evidence" value="ECO:0000318"/>
    <property type="project" value="GO_Central"/>
</dbReference>
<organism evidence="3 4">
    <name type="scientific">Trichomonas vaginalis (strain ATCC PRA-98 / G3)</name>
    <dbReference type="NCBI Taxonomy" id="412133"/>
    <lineage>
        <taxon>Eukaryota</taxon>
        <taxon>Metamonada</taxon>
        <taxon>Parabasalia</taxon>
        <taxon>Trichomonadida</taxon>
        <taxon>Trichomonadidae</taxon>
        <taxon>Trichomonas</taxon>
    </lineage>
</organism>
<dbReference type="STRING" id="5722.A2DH21"/>
<dbReference type="PANTHER" id="PTHR10539:SF0">
    <property type="entry name" value="26S PROTEASOME NON-ATPASE REGULATORY SUBUNIT 13"/>
    <property type="match status" value="1"/>
</dbReference>
<dbReference type="InterPro" id="IPR054179">
    <property type="entry name" value="PSD13_N"/>
</dbReference>
<dbReference type="OMA" id="ANKRTIT"/>
<dbReference type="GO" id="GO:0005634">
    <property type="term" value="C:nucleus"/>
    <property type="evidence" value="ECO:0000318"/>
    <property type="project" value="GO_Central"/>
</dbReference>
<dbReference type="AlphaFoldDB" id="A2DH21"/>
<evidence type="ECO:0000259" key="2">
    <source>
        <dbReference type="SMART" id="SM00088"/>
    </source>
</evidence>
<evidence type="ECO:0000313" key="4">
    <source>
        <dbReference type="Proteomes" id="UP000001542"/>
    </source>
</evidence>
<feature type="domain" description="PCI" evidence="2">
    <location>
        <begin position="256"/>
        <end position="349"/>
    </location>
</feature>
<dbReference type="PANTHER" id="PTHR10539">
    <property type="entry name" value="26S PROTEASOME NON-ATPASE REGULATORY SUBUNIT 13"/>
    <property type="match status" value="1"/>
</dbReference>
<dbReference type="VEuPathDB" id="TrichDB:TVAG_193070"/>
<protein>
    <submittedName>
        <fullName evidence="3">PCI domain containing protein</fullName>
    </submittedName>
</protein>
<dbReference type="InterPro" id="IPR000717">
    <property type="entry name" value="PCI_dom"/>
</dbReference>
<dbReference type="EMBL" id="DS113199">
    <property type="protein sequence ID" value="EAY20331.1"/>
    <property type="molecule type" value="Genomic_DNA"/>
</dbReference>
<dbReference type="eggNOG" id="KOG2908">
    <property type="taxonomic scope" value="Eukaryota"/>
</dbReference>
<dbReference type="Proteomes" id="UP000001542">
    <property type="component" value="Unassembled WGS sequence"/>
</dbReference>
<reference evidence="3" key="1">
    <citation type="submission" date="2006-10" db="EMBL/GenBank/DDBJ databases">
        <authorList>
            <person name="Amadeo P."/>
            <person name="Zhao Q."/>
            <person name="Wortman J."/>
            <person name="Fraser-Liggett C."/>
            <person name="Carlton J."/>
        </authorList>
    </citation>
    <scope>NUCLEOTIDE SEQUENCE</scope>
    <source>
        <strain evidence="3">G3</strain>
    </source>
</reference>
<dbReference type="FunCoup" id="A2DH21">
    <property type="interactions" value="982"/>
</dbReference>
<dbReference type="SMR" id="A2DH21"/>
<accession>A2DH21</accession>
<dbReference type="Pfam" id="PF22037">
    <property type="entry name" value="PSD13_N"/>
    <property type="match status" value="1"/>
</dbReference>
<dbReference type="Pfam" id="PF01399">
    <property type="entry name" value="PCI"/>
    <property type="match status" value="1"/>
</dbReference>
<reference evidence="3" key="2">
    <citation type="journal article" date="2007" name="Science">
        <title>Draft genome sequence of the sexually transmitted pathogen Trichomonas vaginalis.</title>
        <authorList>
            <person name="Carlton J.M."/>
            <person name="Hirt R.P."/>
            <person name="Silva J.C."/>
            <person name="Delcher A.L."/>
            <person name="Schatz M."/>
            <person name="Zhao Q."/>
            <person name="Wortman J.R."/>
            <person name="Bidwell S.L."/>
            <person name="Alsmark U.C.M."/>
            <person name="Besteiro S."/>
            <person name="Sicheritz-Ponten T."/>
            <person name="Noel C.J."/>
            <person name="Dacks J.B."/>
            <person name="Foster P.G."/>
            <person name="Simillion C."/>
            <person name="Van de Peer Y."/>
            <person name="Miranda-Saavedra D."/>
            <person name="Barton G.J."/>
            <person name="Westrop G.D."/>
            <person name="Mueller S."/>
            <person name="Dessi D."/>
            <person name="Fiori P.L."/>
            <person name="Ren Q."/>
            <person name="Paulsen I."/>
            <person name="Zhang H."/>
            <person name="Bastida-Corcuera F.D."/>
            <person name="Simoes-Barbosa A."/>
            <person name="Brown M.T."/>
            <person name="Hayes R.D."/>
            <person name="Mukherjee M."/>
            <person name="Okumura C.Y."/>
            <person name="Schneider R."/>
            <person name="Smith A.J."/>
            <person name="Vanacova S."/>
            <person name="Villalvazo M."/>
            <person name="Haas B.J."/>
            <person name="Pertea M."/>
            <person name="Feldblyum T.V."/>
            <person name="Utterback T.R."/>
            <person name="Shu C.L."/>
            <person name="Osoegawa K."/>
            <person name="de Jong P.J."/>
            <person name="Hrdy I."/>
            <person name="Horvathova L."/>
            <person name="Zubacova Z."/>
            <person name="Dolezal P."/>
            <person name="Malik S.B."/>
            <person name="Logsdon J.M. Jr."/>
            <person name="Henze K."/>
            <person name="Gupta A."/>
            <person name="Wang C.C."/>
            <person name="Dunne R.L."/>
            <person name="Upcroft J.A."/>
            <person name="Upcroft P."/>
            <person name="White O."/>
            <person name="Salzberg S.L."/>
            <person name="Tang P."/>
            <person name="Chiu C.-H."/>
            <person name="Lee Y.-S."/>
            <person name="Embley T.M."/>
            <person name="Coombs G.H."/>
            <person name="Mottram J.C."/>
            <person name="Tachezy J."/>
            <person name="Fraser-Liggett C.M."/>
            <person name="Johnson P.J."/>
        </authorList>
    </citation>
    <scope>NUCLEOTIDE SEQUENCE [LARGE SCALE GENOMIC DNA]</scope>
    <source>
        <strain evidence="3">G3</strain>
    </source>
</reference>
<name>A2DH21_TRIV3</name>
<keyword evidence="1" id="KW-0647">Proteasome</keyword>
<dbReference type="GO" id="GO:0005198">
    <property type="term" value="F:structural molecule activity"/>
    <property type="evidence" value="ECO:0000318"/>
    <property type="project" value="GO_Central"/>
</dbReference>
<proteinExistence type="predicted"/>
<keyword evidence="4" id="KW-1185">Reference proteome</keyword>
<dbReference type="VEuPathDB" id="TrichDB:TVAGG3_0341540"/>
<sequence length="369" mass="42960">MEKLQGIIQSNPRLLEPIFTEANTYLSTKRWYELGQKIQEILTIPVLRGKYLFIFDNFVRLFFEALDPFQRAKIILSVSEELDIQNCLQFLKQSLEKYFEKIPEPATLIKLRIVFCHTQLGEFETALNQLIQIEDTITEKTDLYVRSQFHRTQADLDKARGDFDSYYEHALYYLSTAKDNSNQVIAYDLCMSALFSISVCSFGELASHKILDSLVGTPNEWLRNLILLLNKGEPSSIPEFNEKFMPIIAANETFNQFKVPIQQKIALSVFLQLIFARPFESRIFSFEEISRECHVPLDRVEILVMKALSTELIRGEIDEVDQKLTVTWCKPKALDLQRLKHLKFEIDRWCDKVHNQMFALSQRAQPVVG</sequence>
<dbReference type="RefSeq" id="XP_001581317.1">
    <property type="nucleotide sequence ID" value="XM_001581267.1"/>
</dbReference>
<dbReference type="GO" id="GO:0006511">
    <property type="term" value="P:ubiquitin-dependent protein catabolic process"/>
    <property type="evidence" value="ECO:0000318"/>
    <property type="project" value="GO_Central"/>
</dbReference>
<dbReference type="GO" id="GO:0008541">
    <property type="term" value="C:proteasome regulatory particle, lid subcomplex"/>
    <property type="evidence" value="ECO:0000318"/>
    <property type="project" value="GO_Central"/>
</dbReference>
<dbReference type="OrthoDB" id="1093at2759"/>
<dbReference type="InParanoid" id="A2DH21"/>
<dbReference type="InterPro" id="IPR035298">
    <property type="entry name" value="PSMD13"/>
</dbReference>